<organism evidence="3 4">
    <name type="scientific">Tumebacillus lacus</name>
    <dbReference type="NCBI Taxonomy" id="2995335"/>
    <lineage>
        <taxon>Bacteria</taxon>
        <taxon>Bacillati</taxon>
        <taxon>Bacillota</taxon>
        <taxon>Bacilli</taxon>
        <taxon>Bacillales</taxon>
        <taxon>Alicyclobacillaceae</taxon>
        <taxon>Tumebacillus</taxon>
    </lineage>
</organism>
<evidence type="ECO:0000313" key="3">
    <source>
        <dbReference type="EMBL" id="MCX7570604.1"/>
    </source>
</evidence>
<dbReference type="InterPro" id="IPR050695">
    <property type="entry name" value="N-acetylmuramoyl_amidase_3"/>
</dbReference>
<dbReference type="InterPro" id="IPR002508">
    <property type="entry name" value="MurNAc-LAA_cat"/>
</dbReference>
<dbReference type="Proteomes" id="UP001208017">
    <property type="component" value="Unassembled WGS sequence"/>
</dbReference>
<proteinExistence type="predicted"/>
<dbReference type="Pfam" id="PF01520">
    <property type="entry name" value="Amidase_3"/>
    <property type="match status" value="1"/>
</dbReference>
<gene>
    <name evidence="3" type="ORF">OS242_11575</name>
</gene>
<feature type="domain" description="MurNAc-LAA" evidence="2">
    <location>
        <begin position="7"/>
        <end position="187"/>
    </location>
</feature>
<reference evidence="3 4" key="1">
    <citation type="submission" date="2022-11" db="EMBL/GenBank/DDBJ databases">
        <title>Study of microbial diversity in lake waters.</title>
        <authorList>
            <person name="Zhang J."/>
        </authorList>
    </citation>
    <scope>NUCLEOTIDE SEQUENCE [LARGE SCALE GENOMIC DNA]</scope>
    <source>
        <strain evidence="3 4">DT12</strain>
    </source>
</reference>
<dbReference type="RefSeq" id="WP_267151852.1">
    <property type="nucleotide sequence ID" value="NZ_JAPMLT010000005.1"/>
</dbReference>
<dbReference type="PANTHER" id="PTHR30404:SF0">
    <property type="entry name" value="N-ACETYLMURAMOYL-L-ALANINE AMIDASE AMIC"/>
    <property type="match status" value="1"/>
</dbReference>
<accession>A0ABT3X787</accession>
<dbReference type="PANTHER" id="PTHR30404">
    <property type="entry name" value="N-ACETYLMURAMOYL-L-ALANINE AMIDASE"/>
    <property type="match status" value="1"/>
</dbReference>
<dbReference type="CDD" id="cd02696">
    <property type="entry name" value="MurNAc-LAA"/>
    <property type="match status" value="1"/>
</dbReference>
<protein>
    <submittedName>
        <fullName evidence="3">N-acetylmuramoyl-L-alanine amidase</fullName>
    </submittedName>
</protein>
<sequence>MKKKRLVVLDPRHGGMDSGLRTADGLLEKEVNLIVCQEIKQRLGDVGVDVMLTRDGDYEVESMSRAALANGRGADLFVSWACDMLDDDKVRGVSLWLHDSFREVKGVRGISEQVTKLIRFERVGERLAGMSGQVMLGVFQEPDDVLSLVDAPAVKIKGAFLSNETERKLCQKDVFLHAQARGAAFGILEMLHEQERLQRAAQ</sequence>
<comment type="caution">
    <text evidence="3">The sequence shown here is derived from an EMBL/GenBank/DDBJ whole genome shotgun (WGS) entry which is preliminary data.</text>
</comment>
<dbReference type="EMBL" id="JAPMLT010000005">
    <property type="protein sequence ID" value="MCX7570604.1"/>
    <property type="molecule type" value="Genomic_DNA"/>
</dbReference>
<name>A0ABT3X787_9BACL</name>
<evidence type="ECO:0000259" key="2">
    <source>
        <dbReference type="Pfam" id="PF01520"/>
    </source>
</evidence>
<keyword evidence="4" id="KW-1185">Reference proteome</keyword>
<dbReference type="SUPFAM" id="SSF53187">
    <property type="entry name" value="Zn-dependent exopeptidases"/>
    <property type="match status" value="1"/>
</dbReference>
<dbReference type="Gene3D" id="3.40.630.40">
    <property type="entry name" value="Zn-dependent exopeptidases"/>
    <property type="match status" value="1"/>
</dbReference>
<evidence type="ECO:0000256" key="1">
    <source>
        <dbReference type="ARBA" id="ARBA00022801"/>
    </source>
</evidence>
<keyword evidence="1" id="KW-0378">Hydrolase</keyword>
<evidence type="ECO:0000313" key="4">
    <source>
        <dbReference type="Proteomes" id="UP001208017"/>
    </source>
</evidence>